<keyword evidence="1" id="KW-1133">Transmembrane helix</keyword>
<dbReference type="Pfam" id="PF00047">
    <property type="entry name" value="ig"/>
    <property type="match status" value="1"/>
</dbReference>
<organism evidence="4 5">
    <name type="scientific">Aplysia californica</name>
    <name type="common">California sea hare</name>
    <dbReference type="NCBI Taxonomy" id="6500"/>
    <lineage>
        <taxon>Eukaryota</taxon>
        <taxon>Metazoa</taxon>
        <taxon>Spiralia</taxon>
        <taxon>Lophotrochozoa</taxon>
        <taxon>Mollusca</taxon>
        <taxon>Gastropoda</taxon>
        <taxon>Heterobranchia</taxon>
        <taxon>Euthyneura</taxon>
        <taxon>Tectipleura</taxon>
        <taxon>Aplysiida</taxon>
        <taxon>Aplysioidea</taxon>
        <taxon>Aplysiidae</taxon>
        <taxon>Aplysia</taxon>
    </lineage>
</organism>
<keyword evidence="2" id="KW-0732">Signal</keyword>
<dbReference type="CDD" id="cd00096">
    <property type="entry name" value="Ig"/>
    <property type="match status" value="1"/>
</dbReference>
<dbReference type="RefSeq" id="XP_035825258.1">
    <property type="nucleotide sequence ID" value="XM_035969365.1"/>
</dbReference>
<feature type="chain" id="PRO_5046569842" evidence="2">
    <location>
        <begin position="20"/>
        <end position="218"/>
    </location>
</feature>
<proteinExistence type="predicted"/>
<evidence type="ECO:0000256" key="2">
    <source>
        <dbReference type="SAM" id="SignalP"/>
    </source>
</evidence>
<sequence>MRSLSIVVCLLLAVAGGLGANYQAWSSQSKEGVTFAMDCMPTDLGREPNVTSGHTLSWFKKGMAGQLSSNDHYTIQEKDGIPGAELVFTPVTEMSAGIYFCYVRNATDELGFVVKGLNIGGPIYDDNMDKYRTPVITAFISGGAVCFLVLAVCFIDRFRFLTPEQKQKKRDRKEERLAKQARLRNGGVENLGLDMSEDGVKATYEVNGEQQKEYNTHL</sequence>
<evidence type="ECO:0000313" key="5">
    <source>
        <dbReference type="RefSeq" id="XP_035825258.1"/>
    </source>
</evidence>
<dbReference type="PROSITE" id="PS50835">
    <property type="entry name" value="IG_LIKE"/>
    <property type="match status" value="1"/>
</dbReference>
<dbReference type="GeneID" id="118477569"/>
<evidence type="ECO:0000313" key="4">
    <source>
        <dbReference type="Proteomes" id="UP000694888"/>
    </source>
</evidence>
<feature type="signal peptide" evidence="2">
    <location>
        <begin position="1"/>
        <end position="19"/>
    </location>
</feature>
<dbReference type="InterPro" id="IPR036179">
    <property type="entry name" value="Ig-like_dom_sf"/>
</dbReference>
<protein>
    <submittedName>
        <fullName evidence="5">Uncharacterized protein LOC118477569</fullName>
    </submittedName>
</protein>
<name>A0ABM1VS66_APLCA</name>
<keyword evidence="1" id="KW-0812">Transmembrane</keyword>
<feature type="transmembrane region" description="Helical" evidence="1">
    <location>
        <begin position="135"/>
        <end position="155"/>
    </location>
</feature>
<evidence type="ECO:0000259" key="3">
    <source>
        <dbReference type="PROSITE" id="PS50835"/>
    </source>
</evidence>
<evidence type="ECO:0000256" key="1">
    <source>
        <dbReference type="SAM" id="Phobius"/>
    </source>
</evidence>
<reference evidence="5" key="1">
    <citation type="submission" date="2025-08" db="UniProtKB">
        <authorList>
            <consortium name="RefSeq"/>
        </authorList>
    </citation>
    <scope>IDENTIFICATION</scope>
</reference>
<keyword evidence="1" id="KW-0472">Membrane</keyword>
<dbReference type="Gene3D" id="2.60.40.10">
    <property type="entry name" value="Immunoglobulins"/>
    <property type="match status" value="1"/>
</dbReference>
<dbReference type="InterPro" id="IPR007110">
    <property type="entry name" value="Ig-like_dom"/>
</dbReference>
<gene>
    <name evidence="5" type="primary">LOC118477569</name>
</gene>
<accession>A0ABM1VS66</accession>
<feature type="domain" description="Ig-like" evidence="3">
    <location>
        <begin position="31"/>
        <end position="113"/>
    </location>
</feature>
<keyword evidence="4" id="KW-1185">Reference proteome</keyword>
<dbReference type="SUPFAM" id="SSF48726">
    <property type="entry name" value="Immunoglobulin"/>
    <property type="match status" value="1"/>
</dbReference>
<dbReference type="InterPro" id="IPR013151">
    <property type="entry name" value="Immunoglobulin_dom"/>
</dbReference>
<dbReference type="InterPro" id="IPR013783">
    <property type="entry name" value="Ig-like_fold"/>
</dbReference>
<dbReference type="Proteomes" id="UP000694888">
    <property type="component" value="Unplaced"/>
</dbReference>